<evidence type="ECO:0000256" key="2">
    <source>
        <dbReference type="SAM" id="Phobius"/>
    </source>
</evidence>
<feature type="compositionally biased region" description="Basic and acidic residues" evidence="1">
    <location>
        <begin position="96"/>
        <end position="106"/>
    </location>
</feature>
<gene>
    <name evidence="3" type="ORF">DR950_02035</name>
</gene>
<name>A0A372ZLI8_9ACTN</name>
<evidence type="ECO:0000313" key="4">
    <source>
        <dbReference type="Proteomes" id="UP000263377"/>
    </source>
</evidence>
<keyword evidence="2" id="KW-0472">Membrane</keyword>
<keyword evidence="4" id="KW-1185">Reference proteome</keyword>
<organism evidence="3 4">
    <name type="scientific">Kitasatospora xanthocidica</name>
    <dbReference type="NCBI Taxonomy" id="83382"/>
    <lineage>
        <taxon>Bacteria</taxon>
        <taxon>Bacillati</taxon>
        <taxon>Actinomycetota</taxon>
        <taxon>Actinomycetes</taxon>
        <taxon>Kitasatosporales</taxon>
        <taxon>Streptomycetaceae</taxon>
        <taxon>Kitasatospora</taxon>
    </lineage>
</organism>
<feature type="compositionally biased region" description="Polar residues" evidence="1">
    <location>
        <begin position="64"/>
        <end position="79"/>
    </location>
</feature>
<dbReference type="AlphaFoldDB" id="A0A372ZLI8"/>
<protein>
    <submittedName>
        <fullName evidence="3">Uncharacterized protein</fullName>
    </submittedName>
</protein>
<sequence length="139" mass="15313">MRVNDSTPEGDEPASFVENAKSLYRKHKPKITAIGGAVCVVALAIIVTSLAEGRDSEDAEDQEQLSAPETTDQTRWSSSDYDRDPFLRRLPAGQHASEEANARYKELTGNNLPPGYTLVRRWFFPKDSSEDETPGEAAA</sequence>
<reference evidence="3 4" key="1">
    <citation type="submission" date="2018-08" db="EMBL/GenBank/DDBJ databases">
        <title>Diversity &amp; Physiological Properties of Lignin-Decomposing Actinobacteria from Soil.</title>
        <authorList>
            <person name="Roh S.G."/>
            <person name="Kim S.B."/>
        </authorList>
    </citation>
    <scope>NUCLEOTIDE SEQUENCE [LARGE SCALE GENOMIC DNA]</scope>
    <source>
        <strain evidence="3 4">MMS17-GH009</strain>
    </source>
</reference>
<feature type="transmembrane region" description="Helical" evidence="2">
    <location>
        <begin position="31"/>
        <end position="51"/>
    </location>
</feature>
<keyword evidence="2" id="KW-1133">Transmembrane helix</keyword>
<accession>A0A372ZLI8</accession>
<evidence type="ECO:0000256" key="1">
    <source>
        <dbReference type="SAM" id="MobiDB-lite"/>
    </source>
</evidence>
<dbReference type="Proteomes" id="UP000263377">
    <property type="component" value="Unassembled WGS sequence"/>
</dbReference>
<feature type="region of interest" description="Disordered" evidence="1">
    <location>
        <begin position="51"/>
        <end position="109"/>
    </location>
</feature>
<keyword evidence="2" id="KW-0812">Transmembrane</keyword>
<dbReference type="EMBL" id="QVIG01000001">
    <property type="protein sequence ID" value="RGD56733.1"/>
    <property type="molecule type" value="Genomic_DNA"/>
</dbReference>
<comment type="caution">
    <text evidence="3">The sequence shown here is derived from an EMBL/GenBank/DDBJ whole genome shotgun (WGS) entry which is preliminary data.</text>
</comment>
<evidence type="ECO:0000313" key="3">
    <source>
        <dbReference type="EMBL" id="RGD56733.1"/>
    </source>
</evidence>
<proteinExistence type="predicted"/>